<dbReference type="RefSeq" id="WP_020293769.1">
    <property type="nucleotide sequence ID" value="NZ_JPQT01000108.1"/>
</dbReference>
<dbReference type="PATRIC" id="fig|317.174.peg.3023"/>
<evidence type="ECO:0000313" key="2">
    <source>
        <dbReference type="Proteomes" id="UP000028643"/>
    </source>
</evidence>
<dbReference type="EMBL" id="JPQT01000108">
    <property type="protein sequence ID" value="KFE50698.1"/>
    <property type="molecule type" value="Genomic_DNA"/>
</dbReference>
<comment type="caution">
    <text evidence="1">The sequence shown here is derived from an EMBL/GenBank/DDBJ whole genome shotgun (WGS) entry which is preliminary data.</text>
</comment>
<sequence length="80" mass="8662">MTATNSVALTRRELQGISSDLKWSAVELARIAGRLGAAGNSSDAQAVLRMIQIFQQGEKRLDIIANQISDMAFLQEADKA</sequence>
<accession>A0A085V5I5</accession>
<dbReference type="AlphaFoldDB" id="A0A085V5I5"/>
<organism evidence="1 2">
    <name type="scientific">Pseudomonas syringae</name>
    <dbReference type="NCBI Taxonomy" id="317"/>
    <lineage>
        <taxon>Bacteria</taxon>
        <taxon>Pseudomonadati</taxon>
        <taxon>Pseudomonadota</taxon>
        <taxon>Gammaproteobacteria</taxon>
        <taxon>Pseudomonadales</taxon>
        <taxon>Pseudomonadaceae</taxon>
        <taxon>Pseudomonas</taxon>
    </lineage>
</organism>
<evidence type="ECO:0000313" key="1">
    <source>
        <dbReference type="EMBL" id="KFE50698.1"/>
    </source>
</evidence>
<name>A0A085V5I5_PSESX</name>
<dbReference type="Proteomes" id="UP000028643">
    <property type="component" value="Unassembled WGS sequence"/>
</dbReference>
<reference evidence="1 2" key="1">
    <citation type="submission" date="2014-07" db="EMBL/GenBank/DDBJ databases">
        <title>Draft Genome Sequences of Environmental Pseudomonas syringae strains.</title>
        <authorList>
            <person name="Baltrus D.A."/>
            <person name="Berge O."/>
            <person name="Morris C."/>
        </authorList>
    </citation>
    <scope>NUCLEOTIDE SEQUENCE [LARGE SCALE GENOMIC DNA]</scope>
    <source>
        <strain evidence="1 2">CEB003</strain>
    </source>
</reference>
<protein>
    <submittedName>
        <fullName evidence="1">Uncharacterized protein</fullName>
    </submittedName>
</protein>
<gene>
    <name evidence="1" type="ORF">IV02_14785</name>
</gene>
<proteinExistence type="predicted"/>